<evidence type="ECO:0000313" key="3">
    <source>
        <dbReference type="Proteomes" id="UP000604825"/>
    </source>
</evidence>
<protein>
    <submittedName>
        <fullName evidence="2">Uncharacterized protein</fullName>
    </submittedName>
</protein>
<dbReference type="Proteomes" id="UP000604825">
    <property type="component" value="Unassembled WGS sequence"/>
</dbReference>
<evidence type="ECO:0000313" key="2">
    <source>
        <dbReference type="EMBL" id="CAD6210927.1"/>
    </source>
</evidence>
<feature type="region of interest" description="Disordered" evidence="1">
    <location>
        <begin position="57"/>
        <end position="95"/>
    </location>
</feature>
<organism evidence="2 3">
    <name type="scientific">Miscanthus lutarioriparius</name>
    <dbReference type="NCBI Taxonomy" id="422564"/>
    <lineage>
        <taxon>Eukaryota</taxon>
        <taxon>Viridiplantae</taxon>
        <taxon>Streptophyta</taxon>
        <taxon>Embryophyta</taxon>
        <taxon>Tracheophyta</taxon>
        <taxon>Spermatophyta</taxon>
        <taxon>Magnoliopsida</taxon>
        <taxon>Liliopsida</taxon>
        <taxon>Poales</taxon>
        <taxon>Poaceae</taxon>
        <taxon>PACMAD clade</taxon>
        <taxon>Panicoideae</taxon>
        <taxon>Andropogonodae</taxon>
        <taxon>Andropogoneae</taxon>
        <taxon>Saccharinae</taxon>
        <taxon>Miscanthus</taxon>
    </lineage>
</organism>
<sequence>MEPWAKVSGFEKVDVAARDARLRRSAICTVAGSGRVASRPGVPRPPWGVDAALASGVARAGGSRTGRRGAAAPTPSGASSPKKGCTATRRAATLR</sequence>
<comment type="caution">
    <text evidence="2">The sequence shown here is derived from an EMBL/GenBank/DDBJ whole genome shotgun (WGS) entry which is preliminary data.</text>
</comment>
<dbReference type="EMBL" id="CAJGYO010000002">
    <property type="protein sequence ID" value="CAD6210927.1"/>
    <property type="molecule type" value="Genomic_DNA"/>
</dbReference>
<reference evidence="2" key="1">
    <citation type="submission" date="2020-10" db="EMBL/GenBank/DDBJ databases">
        <authorList>
            <person name="Han B."/>
            <person name="Lu T."/>
            <person name="Zhao Q."/>
            <person name="Huang X."/>
            <person name="Zhao Y."/>
        </authorList>
    </citation>
    <scope>NUCLEOTIDE SEQUENCE</scope>
</reference>
<keyword evidence="3" id="KW-1185">Reference proteome</keyword>
<feature type="compositionally biased region" description="Low complexity" evidence="1">
    <location>
        <begin position="57"/>
        <end position="84"/>
    </location>
</feature>
<evidence type="ECO:0000256" key="1">
    <source>
        <dbReference type="SAM" id="MobiDB-lite"/>
    </source>
</evidence>
<name>A0A811MUJ8_9POAL</name>
<proteinExistence type="predicted"/>
<gene>
    <name evidence="2" type="ORF">NCGR_LOCUS6962</name>
</gene>
<accession>A0A811MUJ8</accession>
<dbReference type="AlphaFoldDB" id="A0A811MUJ8"/>